<keyword evidence="6" id="KW-1185">Reference proteome</keyword>
<evidence type="ECO:0000256" key="3">
    <source>
        <dbReference type="ARBA" id="ARBA00022475"/>
    </source>
</evidence>
<proteinExistence type="inferred from homology"/>
<dbReference type="Pfam" id="PF06977">
    <property type="entry name" value="SdiA-regulated"/>
    <property type="match status" value="1"/>
</dbReference>
<dbReference type="Gene3D" id="2.120.10.30">
    <property type="entry name" value="TolB, C-terminal domain"/>
    <property type="match status" value="1"/>
</dbReference>
<dbReference type="EMBL" id="JSVC01000001">
    <property type="protein sequence ID" value="KIC96508.1"/>
    <property type="molecule type" value="Genomic_DNA"/>
</dbReference>
<dbReference type="InterPro" id="IPR009722">
    <property type="entry name" value="YjiK/CarP"/>
</dbReference>
<accession>A0A0C1LMI9</accession>
<name>A0A0C1LMI9_9BACT</name>
<reference evidence="5 6" key="1">
    <citation type="submission" date="2014-11" db="EMBL/GenBank/DDBJ databases">
        <title>Genome sequence of Flavihumibacter solisilvae 3-3.</title>
        <authorList>
            <person name="Zhou G."/>
            <person name="Li M."/>
            <person name="Wang G."/>
        </authorList>
    </citation>
    <scope>NUCLEOTIDE SEQUENCE [LARGE SCALE GENOMIC DNA]</scope>
    <source>
        <strain evidence="5 6">3-3</strain>
    </source>
</reference>
<dbReference type="STRING" id="1349421.OI18_00055"/>
<evidence type="ECO:0000256" key="2">
    <source>
        <dbReference type="ARBA" id="ARBA00009852"/>
    </source>
</evidence>
<comment type="similarity">
    <text evidence="2">Belongs to the YjiK family.</text>
</comment>
<organism evidence="5 6">
    <name type="scientific">Flavihumibacter solisilvae</name>
    <dbReference type="NCBI Taxonomy" id="1349421"/>
    <lineage>
        <taxon>Bacteria</taxon>
        <taxon>Pseudomonadati</taxon>
        <taxon>Bacteroidota</taxon>
        <taxon>Chitinophagia</taxon>
        <taxon>Chitinophagales</taxon>
        <taxon>Chitinophagaceae</taxon>
        <taxon>Flavihumibacter</taxon>
    </lineage>
</organism>
<dbReference type="InterPro" id="IPR011042">
    <property type="entry name" value="6-blade_b-propeller_TolB-like"/>
</dbReference>
<evidence type="ECO:0008006" key="7">
    <source>
        <dbReference type="Google" id="ProtNLM"/>
    </source>
</evidence>
<comment type="caution">
    <text evidence="5">The sequence shown here is derived from an EMBL/GenBank/DDBJ whole genome shotgun (WGS) entry which is preliminary data.</text>
</comment>
<evidence type="ECO:0000313" key="5">
    <source>
        <dbReference type="EMBL" id="KIC96508.1"/>
    </source>
</evidence>
<dbReference type="Proteomes" id="UP000031408">
    <property type="component" value="Unassembled WGS sequence"/>
</dbReference>
<comment type="subcellular location">
    <subcellularLocation>
        <location evidence="1">Cell membrane</location>
    </subcellularLocation>
</comment>
<evidence type="ECO:0000313" key="6">
    <source>
        <dbReference type="Proteomes" id="UP000031408"/>
    </source>
</evidence>
<dbReference type="SUPFAM" id="SSF63829">
    <property type="entry name" value="Calcium-dependent phosphotriesterase"/>
    <property type="match status" value="1"/>
</dbReference>
<dbReference type="AlphaFoldDB" id="A0A0C1LMI9"/>
<keyword evidence="3" id="KW-1003">Cell membrane</keyword>
<protein>
    <recommendedName>
        <fullName evidence="7">SMP-30/Gluconolactonase/LRE-like region domain-containing protein</fullName>
    </recommendedName>
</protein>
<evidence type="ECO:0000256" key="1">
    <source>
        <dbReference type="ARBA" id="ARBA00004236"/>
    </source>
</evidence>
<keyword evidence="4" id="KW-0472">Membrane</keyword>
<sequence>MQALFALVVLLVAGIIGFTWRKSTHPAEPSSYSPDKITILKKWDMPQYLKEISGLTYIDEQRLACVQDEAGTIFIYNIEKNTVEKEIHFGEPGDYEGLTLAGKTAWVLRADGLLFEVKDIHAKQPAVKEYRTHLTVKENCEGLCYDKSRGRLLVAVKDQDPNSTSYKGIYEFDLSSYTMAKEPVIKINLEDEIFANAKGKKKKGITFKPTGITIHPVTQDLYITDGPGSRLLVTDKTGTIKKLFQLDRKIFTQPEGITFSERGELFISNEGVKGSGNILKVSIEPK</sequence>
<gene>
    <name evidence="5" type="ORF">OI18_00055</name>
</gene>
<dbReference type="GO" id="GO:0005886">
    <property type="term" value="C:plasma membrane"/>
    <property type="evidence" value="ECO:0007669"/>
    <property type="project" value="UniProtKB-SubCell"/>
</dbReference>
<evidence type="ECO:0000256" key="4">
    <source>
        <dbReference type="ARBA" id="ARBA00023136"/>
    </source>
</evidence>